<dbReference type="AlphaFoldDB" id="A0A0M4FH69"/>
<dbReference type="InterPro" id="IPR009057">
    <property type="entry name" value="Homeodomain-like_sf"/>
</dbReference>
<keyword evidence="1" id="KW-0805">Transcription regulation</keyword>
<organism evidence="6 7">
    <name type="scientific">Bacillus gobiensis</name>
    <dbReference type="NCBI Taxonomy" id="1441095"/>
    <lineage>
        <taxon>Bacteria</taxon>
        <taxon>Bacillati</taxon>
        <taxon>Bacillota</taxon>
        <taxon>Bacilli</taxon>
        <taxon>Bacillales</taxon>
        <taxon>Bacillaceae</taxon>
        <taxon>Bacillus</taxon>
    </lineage>
</organism>
<dbReference type="InterPro" id="IPR001647">
    <property type="entry name" value="HTH_TetR"/>
</dbReference>
<dbReference type="GO" id="GO:0003700">
    <property type="term" value="F:DNA-binding transcription factor activity"/>
    <property type="evidence" value="ECO:0007669"/>
    <property type="project" value="TreeGrafter"/>
</dbReference>
<sequence>MFSCQGLRGIILELRERIIKAAEQVIQEKGLAYTTTKEIARTAGCSEGSLYNNFESKEDVFLHVLRGQLRNFMGILKSLRDRIGNGTVRSHLDEVANAAVEDYYYSTPLMAAVFSEPGLLSRHREGFTERNEGPHRANEAVEAYLRGEQQLGRLSEHVDPRAAADMLLGSCFQYSFQRRFLGEELSSEAKTRFTKQLLDTLFQVLTSDRDN</sequence>
<reference evidence="6 7" key="2">
    <citation type="journal article" date="2016" name="Int. J. Syst. Evol. Microbiol.">
        <title>Bacillus gobiensis sp. nov., isolated from a soil sample.</title>
        <authorList>
            <person name="Liu B."/>
            <person name="Liu G.H."/>
            <person name="Cetin S."/>
            <person name="Schumann P."/>
            <person name="Pan Z.Z."/>
            <person name="Chen Q.Q."/>
        </authorList>
    </citation>
    <scope>NUCLEOTIDE SEQUENCE [LARGE SCALE GENOMIC DNA]</scope>
    <source>
        <strain evidence="6 7">FJAT-4402</strain>
    </source>
</reference>
<reference evidence="7" key="1">
    <citation type="submission" date="2015-08" db="EMBL/GenBank/DDBJ databases">
        <title>Genome sequencing project for genomic taxonomy and phylogenomics of Bacillus-like bacteria.</title>
        <authorList>
            <person name="Liu B."/>
            <person name="Wang J."/>
            <person name="Zhu Y."/>
            <person name="Liu G."/>
            <person name="Chen Q."/>
            <person name="Chen Z."/>
            <person name="Lan J."/>
            <person name="Che J."/>
            <person name="Ge C."/>
            <person name="Shi H."/>
            <person name="Pan Z."/>
            <person name="Liu X."/>
        </authorList>
    </citation>
    <scope>NUCLEOTIDE SEQUENCE [LARGE SCALE GENOMIC DNA]</scope>
    <source>
        <strain evidence="7">FJAT-4402</strain>
    </source>
</reference>
<evidence type="ECO:0000256" key="3">
    <source>
        <dbReference type="ARBA" id="ARBA00023163"/>
    </source>
</evidence>
<evidence type="ECO:0000256" key="2">
    <source>
        <dbReference type="ARBA" id="ARBA00023125"/>
    </source>
</evidence>
<dbReference type="Gene3D" id="1.10.357.10">
    <property type="entry name" value="Tetracycline Repressor, domain 2"/>
    <property type="match status" value="1"/>
</dbReference>
<dbReference type="InterPro" id="IPR039536">
    <property type="entry name" value="TetR_C_Proteobacteria"/>
</dbReference>
<feature type="DNA-binding region" description="H-T-H motif" evidence="4">
    <location>
        <begin position="35"/>
        <end position="54"/>
    </location>
</feature>
<evidence type="ECO:0000313" key="7">
    <source>
        <dbReference type="Proteomes" id="UP000067625"/>
    </source>
</evidence>
<keyword evidence="7" id="KW-1185">Reference proteome</keyword>
<dbReference type="SUPFAM" id="SSF48498">
    <property type="entry name" value="Tetracyclin repressor-like, C-terminal domain"/>
    <property type="match status" value="1"/>
</dbReference>
<evidence type="ECO:0000256" key="4">
    <source>
        <dbReference type="PROSITE-ProRule" id="PRU00335"/>
    </source>
</evidence>
<keyword evidence="3" id="KW-0804">Transcription</keyword>
<gene>
    <name evidence="6" type="ORF">AM592_01040</name>
</gene>
<dbReference type="EMBL" id="CP012600">
    <property type="protein sequence ID" value="ALC80341.1"/>
    <property type="molecule type" value="Genomic_DNA"/>
</dbReference>
<evidence type="ECO:0000313" key="6">
    <source>
        <dbReference type="EMBL" id="ALC80341.1"/>
    </source>
</evidence>
<dbReference type="PRINTS" id="PR00455">
    <property type="entry name" value="HTHTETR"/>
</dbReference>
<dbReference type="PANTHER" id="PTHR30055:SF238">
    <property type="entry name" value="MYCOFACTOCIN BIOSYNTHESIS TRANSCRIPTIONAL REGULATOR MFTR-RELATED"/>
    <property type="match status" value="1"/>
</dbReference>
<dbReference type="PANTHER" id="PTHR30055">
    <property type="entry name" value="HTH-TYPE TRANSCRIPTIONAL REGULATOR RUTR"/>
    <property type="match status" value="1"/>
</dbReference>
<dbReference type="PROSITE" id="PS50977">
    <property type="entry name" value="HTH_TETR_2"/>
    <property type="match status" value="1"/>
</dbReference>
<dbReference type="Pfam" id="PF14246">
    <property type="entry name" value="TetR_C_7"/>
    <property type="match status" value="1"/>
</dbReference>
<name>A0A0M4FH69_9BACI</name>
<dbReference type="Pfam" id="PF00440">
    <property type="entry name" value="TetR_N"/>
    <property type="match status" value="1"/>
</dbReference>
<evidence type="ECO:0000256" key="1">
    <source>
        <dbReference type="ARBA" id="ARBA00023015"/>
    </source>
</evidence>
<dbReference type="SUPFAM" id="SSF46689">
    <property type="entry name" value="Homeodomain-like"/>
    <property type="match status" value="1"/>
</dbReference>
<dbReference type="STRING" id="1441095.AM592_01040"/>
<evidence type="ECO:0000259" key="5">
    <source>
        <dbReference type="PROSITE" id="PS50977"/>
    </source>
</evidence>
<keyword evidence="2 4" id="KW-0238">DNA-binding</keyword>
<protein>
    <submittedName>
        <fullName evidence="6">TetR family transcriptional regulator</fullName>
    </submittedName>
</protein>
<dbReference type="InterPro" id="IPR050109">
    <property type="entry name" value="HTH-type_TetR-like_transc_reg"/>
</dbReference>
<feature type="domain" description="HTH tetR-type" evidence="5">
    <location>
        <begin position="12"/>
        <end position="72"/>
    </location>
</feature>
<proteinExistence type="predicted"/>
<dbReference type="Proteomes" id="UP000067625">
    <property type="component" value="Chromosome"/>
</dbReference>
<dbReference type="InterPro" id="IPR036271">
    <property type="entry name" value="Tet_transcr_reg_TetR-rel_C_sf"/>
</dbReference>
<dbReference type="PATRIC" id="fig|1441095.3.peg.231"/>
<dbReference type="GO" id="GO:0000976">
    <property type="term" value="F:transcription cis-regulatory region binding"/>
    <property type="evidence" value="ECO:0007669"/>
    <property type="project" value="TreeGrafter"/>
</dbReference>
<accession>A0A0M4FH69</accession>